<protein>
    <recommendedName>
        <fullName evidence="5">Mediator of RNA polymerase II transcription subunit 1</fullName>
    </recommendedName>
</protein>
<sequence length="702" mass="75453">TYLLSLKNVDVSLPSLITASLLGLVASSSVAFFFLSQSNIDVSSVTLVSSAIVEAVVLPFSQLSVLELYGEVKHLIVMSELVMERSEPTLVPEWLRSAGSVAGAGSSTQHFPSSSNHTDSSSVAHHTRNKSSKNAGDFDTARSLFLERTSSSNSRRSSINGSAKHAYSSFSRSHRDKERDRERERSNFGDNWDCDGSDPLANLFSGRLEKDPLRRSHSMVSRKQSETIHRRVAVDTKSGGNSHQNNSNGILSGSNVISSIQKAVFDKDFPSLGIEEKQGTAEVVRVSSPGLGSSQSLPVGSSTLIGGEGWTSALAEVPAIIGSSSTGSLPVQHTFSTNSGSVASITTASLNMAEALAQTPSRARTTPQVLVKTQRLEELAIKQSRQLIPVTPSMAKASVLSSEKSKPKTAIRNADMNVVTKTVPQQPSALHIASQSVRSVNAKVEAPKTSGKFTDLKSVVWENGASPTSKEVSHPTNYPNSKPGNQHVASGAASVPLRNPNNLKSSTERKSTTLDLKLGSTLDKKLSISQVQSRNDFFNLIKKKTLMNSSTGLPDSGPMVSSPMMEKSDEVNREVVNQSASPQSLGNVTELTCNGNTHAHEEFQRLSDDEEKESIPCATIYPDEEEAAFLRSLGWEENSDGDEGLTEEEINAFYQECKNLDPTTFKLCQGMQPKLSKLFESYASNLHGSSAELSSTDPGSEA</sequence>
<dbReference type="EMBL" id="CP144690">
    <property type="protein sequence ID" value="WVY91004.1"/>
    <property type="molecule type" value="Genomic_DNA"/>
</dbReference>
<evidence type="ECO:0008006" key="5">
    <source>
        <dbReference type="Google" id="ProtNLM"/>
    </source>
</evidence>
<feature type="compositionally biased region" description="Polar residues" evidence="1">
    <location>
        <begin position="465"/>
        <end position="488"/>
    </location>
</feature>
<evidence type="ECO:0000313" key="4">
    <source>
        <dbReference type="Proteomes" id="UP001374535"/>
    </source>
</evidence>
<feature type="region of interest" description="Disordered" evidence="1">
    <location>
        <begin position="105"/>
        <end position="136"/>
    </location>
</feature>
<evidence type="ECO:0000256" key="1">
    <source>
        <dbReference type="SAM" id="MobiDB-lite"/>
    </source>
</evidence>
<accession>A0AAQ3MIL2</accession>
<evidence type="ECO:0000256" key="2">
    <source>
        <dbReference type="SAM" id="Phobius"/>
    </source>
</evidence>
<reference evidence="3 4" key="1">
    <citation type="journal article" date="2023" name="Life. Sci Alliance">
        <title>Evolutionary insights into 3D genome organization and epigenetic landscape of Vigna mungo.</title>
        <authorList>
            <person name="Junaid A."/>
            <person name="Singh B."/>
            <person name="Bhatia S."/>
        </authorList>
    </citation>
    <scope>NUCLEOTIDE SEQUENCE [LARGE SCALE GENOMIC DNA]</scope>
    <source>
        <strain evidence="3">Urdbean</strain>
    </source>
</reference>
<dbReference type="AlphaFoldDB" id="A0AAQ3MIL2"/>
<keyword evidence="4" id="KW-1185">Reference proteome</keyword>
<dbReference type="PANTHER" id="PTHR34112">
    <property type="entry name" value="C-JUN-AMINO-TERMINAL KINASE-INTERACTING PROTEIN"/>
    <property type="match status" value="1"/>
</dbReference>
<proteinExistence type="predicted"/>
<feature type="compositionally biased region" description="Low complexity" evidence="1">
    <location>
        <begin position="150"/>
        <end position="162"/>
    </location>
</feature>
<keyword evidence="2" id="KW-1133">Transmembrane helix</keyword>
<evidence type="ECO:0000313" key="3">
    <source>
        <dbReference type="EMBL" id="WVY91004.1"/>
    </source>
</evidence>
<gene>
    <name evidence="3" type="ORF">V8G54_036518</name>
</gene>
<feature type="region of interest" description="Disordered" evidence="1">
    <location>
        <begin position="465"/>
        <end position="511"/>
    </location>
</feature>
<feature type="transmembrane region" description="Helical" evidence="2">
    <location>
        <begin position="12"/>
        <end position="35"/>
    </location>
</feature>
<feature type="region of interest" description="Disordered" evidence="1">
    <location>
        <begin position="149"/>
        <end position="192"/>
    </location>
</feature>
<dbReference type="Proteomes" id="UP001374535">
    <property type="component" value="Chromosome 11"/>
</dbReference>
<keyword evidence="2" id="KW-0472">Membrane</keyword>
<feature type="compositionally biased region" description="Basic and acidic residues" evidence="1">
    <location>
        <begin position="173"/>
        <end position="187"/>
    </location>
</feature>
<dbReference type="PANTHER" id="PTHR34112:SF18">
    <property type="entry name" value="C-JUN-AMINO-TERMINAL KINASE-INTERACTING PROTEIN"/>
    <property type="match status" value="1"/>
</dbReference>
<feature type="non-terminal residue" evidence="3">
    <location>
        <position position="1"/>
    </location>
</feature>
<name>A0AAQ3MIL2_VIGMU</name>
<keyword evidence="2" id="KW-0812">Transmembrane</keyword>
<feature type="compositionally biased region" description="Polar residues" evidence="1">
    <location>
        <begin position="108"/>
        <end position="124"/>
    </location>
</feature>
<organism evidence="3 4">
    <name type="scientific">Vigna mungo</name>
    <name type="common">Black gram</name>
    <name type="synonym">Phaseolus mungo</name>
    <dbReference type="NCBI Taxonomy" id="3915"/>
    <lineage>
        <taxon>Eukaryota</taxon>
        <taxon>Viridiplantae</taxon>
        <taxon>Streptophyta</taxon>
        <taxon>Embryophyta</taxon>
        <taxon>Tracheophyta</taxon>
        <taxon>Spermatophyta</taxon>
        <taxon>Magnoliopsida</taxon>
        <taxon>eudicotyledons</taxon>
        <taxon>Gunneridae</taxon>
        <taxon>Pentapetalae</taxon>
        <taxon>rosids</taxon>
        <taxon>fabids</taxon>
        <taxon>Fabales</taxon>
        <taxon>Fabaceae</taxon>
        <taxon>Papilionoideae</taxon>
        <taxon>50 kb inversion clade</taxon>
        <taxon>NPAAA clade</taxon>
        <taxon>indigoferoid/millettioid clade</taxon>
        <taxon>Phaseoleae</taxon>
        <taxon>Vigna</taxon>
    </lineage>
</organism>